<keyword evidence="3" id="KW-1185">Reference proteome</keyword>
<keyword evidence="1" id="KW-0812">Transmembrane</keyword>
<name>A0A7L5E067_9SPHI</name>
<dbReference type="AlphaFoldDB" id="A0A7L5E067"/>
<evidence type="ECO:0000256" key="1">
    <source>
        <dbReference type="SAM" id="Phobius"/>
    </source>
</evidence>
<dbReference type="KEGG" id="mrob:HH214_03030"/>
<gene>
    <name evidence="2" type="ORF">HH214_03030</name>
</gene>
<protein>
    <submittedName>
        <fullName evidence="2">Uncharacterized protein</fullName>
    </submittedName>
</protein>
<dbReference type="RefSeq" id="WP_169605941.1">
    <property type="nucleotide sequence ID" value="NZ_CP051682.1"/>
</dbReference>
<reference evidence="2 3" key="1">
    <citation type="submission" date="2020-04" db="EMBL/GenBank/DDBJ databases">
        <title>Genome sequencing of novel species.</title>
        <authorList>
            <person name="Heo J."/>
            <person name="Kim S.-J."/>
            <person name="Kim J.-S."/>
            <person name="Hong S.-B."/>
            <person name="Kwon S.-W."/>
        </authorList>
    </citation>
    <scope>NUCLEOTIDE SEQUENCE [LARGE SCALE GENOMIC DNA]</scope>
    <source>
        <strain evidence="2 3">F39-2</strain>
    </source>
</reference>
<evidence type="ECO:0000313" key="2">
    <source>
        <dbReference type="EMBL" id="QJD94924.1"/>
    </source>
</evidence>
<evidence type="ECO:0000313" key="3">
    <source>
        <dbReference type="Proteomes" id="UP000503278"/>
    </source>
</evidence>
<sequence>MAILAILSFFISFADSEGGFSDSVFTIIIVGLFTAYFKVIALPSVCIGWLLGKNHFPGYFLILAITCLLYGLIIEWIIINFQSKTRAEIAENDQ</sequence>
<feature type="transmembrane region" description="Helical" evidence="1">
    <location>
        <begin position="24"/>
        <end position="51"/>
    </location>
</feature>
<organism evidence="2 3">
    <name type="scientific">Mucilaginibacter robiniae</name>
    <dbReference type="NCBI Taxonomy" id="2728022"/>
    <lineage>
        <taxon>Bacteria</taxon>
        <taxon>Pseudomonadati</taxon>
        <taxon>Bacteroidota</taxon>
        <taxon>Sphingobacteriia</taxon>
        <taxon>Sphingobacteriales</taxon>
        <taxon>Sphingobacteriaceae</taxon>
        <taxon>Mucilaginibacter</taxon>
    </lineage>
</organism>
<keyword evidence="1" id="KW-0472">Membrane</keyword>
<dbReference type="Proteomes" id="UP000503278">
    <property type="component" value="Chromosome"/>
</dbReference>
<feature type="transmembrane region" description="Helical" evidence="1">
    <location>
        <begin position="58"/>
        <end position="79"/>
    </location>
</feature>
<proteinExistence type="predicted"/>
<accession>A0A7L5E067</accession>
<dbReference type="EMBL" id="CP051682">
    <property type="protein sequence ID" value="QJD94924.1"/>
    <property type="molecule type" value="Genomic_DNA"/>
</dbReference>
<keyword evidence="1" id="KW-1133">Transmembrane helix</keyword>